<comment type="catalytic activity">
    <reaction evidence="1">
        <text>ATP + protein L-histidine = ADP + protein N-phospho-L-histidine.</text>
        <dbReference type="EC" id="2.7.13.3"/>
    </reaction>
</comment>
<dbReference type="AlphaFoldDB" id="A0A1Y5F555"/>
<reference evidence="20" key="1">
    <citation type="journal article" date="2017" name="Proc. Natl. Acad. Sci. U.S.A.">
        <title>Simulation of Deepwater Horizon oil plume reveals substrate specialization within a complex community of hydrocarbon-degraders.</title>
        <authorList>
            <person name="Hu P."/>
            <person name="Dubinsky E.A."/>
            <person name="Probst A.J."/>
            <person name="Wang J."/>
            <person name="Sieber C.M.K."/>
            <person name="Tom L.M."/>
            <person name="Gardinali P."/>
            <person name="Banfield J.F."/>
            <person name="Atlas R.M."/>
            <person name="Andersen G.L."/>
        </authorList>
    </citation>
    <scope>NUCLEOTIDE SEQUENCE [LARGE SCALE GENOMIC DNA]</scope>
</reference>
<dbReference type="InterPro" id="IPR003660">
    <property type="entry name" value="HAMP_dom"/>
</dbReference>
<evidence type="ECO:0000256" key="14">
    <source>
        <dbReference type="PROSITE-ProRule" id="PRU00169"/>
    </source>
</evidence>
<dbReference type="GO" id="GO:0000155">
    <property type="term" value="F:phosphorelay sensor kinase activity"/>
    <property type="evidence" value="ECO:0007669"/>
    <property type="project" value="InterPro"/>
</dbReference>
<dbReference type="PANTHER" id="PTHR45339">
    <property type="entry name" value="HYBRID SIGNAL TRANSDUCTION HISTIDINE KINASE J"/>
    <property type="match status" value="1"/>
</dbReference>
<gene>
    <name evidence="19" type="ORF">A9Q84_14870</name>
</gene>
<dbReference type="InterPro" id="IPR036890">
    <property type="entry name" value="HATPase_C_sf"/>
</dbReference>
<keyword evidence="13 15" id="KW-0472">Membrane</keyword>
<dbReference type="Gene3D" id="1.10.287.130">
    <property type="match status" value="1"/>
</dbReference>
<dbReference type="Gene3D" id="3.30.450.20">
    <property type="entry name" value="PAS domain"/>
    <property type="match status" value="1"/>
</dbReference>
<dbReference type="InterPro" id="IPR011006">
    <property type="entry name" value="CheY-like_superfamily"/>
</dbReference>
<evidence type="ECO:0000256" key="2">
    <source>
        <dbReference type="ARBA" id="ARBA00004651"/>
    </source>
</evidence>
<sequence>MKIGTKIITWFMLFTIVPWVIISSIVYFTMVKHFEDSTGKNLKDNVVAAAAAIDQFMTTRIQDLNSFSNSPIFELNQPHEISKHLSSIVDAYPFYDDLIYANTKGIIIASSKRGKIGKDLFELEADIKNEFIKTVDGGSNDVFVSDLSDTKEATKAADSSSSSSNESDALDLEILSDIRDSSGRTIGVLIGMVNIELIKKLVYDIDDRTIGNEYAYLVDDPGNILISADPKAKILSPHLDLHIKNLQRKLEGDEDGFVIYTNSKGRKVISGYADLKEYGAEKVGDWSLLSTAPYDDIMSPLYDLFINISILLLITIFLTLAVGLFIARTISSPIIKLKDAAVRIGSGDFVKEIDIDSKDEIGVLSKTLIDMSASLKERNKQILLAKNLAQKADKAKSEFLANMSHEIRTPMNGVLGMLSLLEDSELNPEQTDFVETIRTSGDTLLIILNDILDFSKIEADSLILEKSPFDLEKCIQDTVSLLDKRALEKGIKLEYFIADDMYETFEGDVTRLRQILVNLTSNAIKFTSEGGVYIHVSQKKLNGDLYDLQFKVQDTGIGIPKEDHHKLFKSFSQIDTSTTRKYGGTGLGLAICHKITELMDGNIWVESEMNKGSTFHVAIPLKAVQCKKMVNKKDSYSFDVNLSKKFPLRILVTEDNHINQLLAVKLLEKMGYKADIAGNGAEAIKSLERQHYDVIFMDIKMPILDGIEATKIITKRWGKDRPRIIAITANVQPQDKQKCLDAGMDDFIGKPILPNKLVQSLKLCKKLNAA</sequence>
<feature type="domain" description="Histidine kinase" evidence="16">
    <location>
        <begin position="402"/>
        <end position="623"/>
    </location>
</feature>
<dbReference type="SMART" id="SM00304">
    <property type="entry name" value="HAMP"/>
    <property type="match status" value="1"/>
</dbReference>
<feature type="modified residue" description="4-aspartylphosphate" evidence="14">
    <location>
        <position position="698"/>
    </location>
</feature>
<keyword evidence="10" id="KW-0067">ATP-binding</keyword>
<feature type="domain" description="HAMP" evidence="18">
    <location>
        <begin position="328"/>
        <end position="380"/>
    </location>
</feature>
<evidence type="ECO:0000256" key="6">
    <source>
        <dbReference type="ARBA" id="ARBA00022679"/>
    </source>
</evidence>
<dbReference type="GO" id="GO:0005524">
    <property type="term" value="F:ATP binding"/>
    <property type="evidence" value="ECO:0007669"/>
    <property type="project" value="UniProtKB-KW"/>
</dbReference>
<evidence type="ECO:0000256" key="11">
    <source>
        <dbReference type="ARBA" id="ARBA00022989"/>
    </source>
</evidence>
<dbReference type="Pfam" id="PF00072">
    <property type="entry name" value="Response_reg"/>
    <property type="match status" value="1"/>
</dbReference>
<dbReference type="Pfam" id="PF00672">
    <property type="entry name" value="HAMP"/>
    <property type="match status" value="1"/>
</dbReference>
<dbReference type="InterPro" id="IPR003594">
    <property type="entry name" value="HATPase_dom"/>
</dbReference>
<dbReference type="EMBL" id="MAAO01000007">
    <property type="protein sequence ID" value="OUR95781.1"/>
    <property type="molecule type" value="Genomic_DNA"/>
</dbReference>
<name>A0A1Y5F555_9BACT</name>
<feature type="transmembrane region" description="Helical" evidence="15">
    <location>
        <begin position="304"/>
        <end position="327"/>
    </location>
</feature>
<accession>A0A1Y5F555</accession>
<evidence type="ECO:0000256" key="8">
    <source>
        <dbReference type="ARBA" id="ARBA00022741"/>
    </source>
</evidence>
<dbReference type="InterPro" id="IPR001789">
    <property type="entry name" value="Sig_transdc_resp-reg_receiver"/>
</dbReference>
<dbReference type="Gene3D" id="3.40.50.2300">
    <property type="match status" value="1"/>
</dbReference>
<dbReference type="InterPro" id="IPR003661">
    <property type="entry name" value="HisK_dim/P_dom"/>
</dbReference>
<dbReference type="Gene3D" id="6.10.340.10">
    <property type="match status" value="1"/>
</dbReference>
<keyword evidence="8" id="KW-0547">Nucleotide-binding</keyword>
<evidence type="ECO:0000256" key="1">
    <source>
        <dbReference type="ARBA" id="ARBA00000085"/>
    </source>
</evidence>
<dbReference type="FunFam" id="3.30.565.10:FF:000010">
    <property type="entry name" value="Sensor histidine kinase RcsC"/>
    <property type="match status" value="1"/>
</dbReference>
<dbReference type="CDD" id="cd16922">
    <property type="entry name" value="HATPase_EvgS-ArcB-TorS-like"/>
    <property type="match status" value="1"/>
</dbReference>
<dbReference type="InterPro" id="IPR004358">
    <property type="entry name" value="Sig_transdc_His_kin-like_C"/>
</dbReference>
<comment type="subcellular location">
    <subcellularLocation>
        <location evidence="2">Cell membrane</location>
        <topology evidence="2">Multi-pass membrane protein</topology>
    </subcellularLocation>
</comment>
<dbReference type="SUPFAM" id="SSF47384">
    <property type="entry name" value="Homodimeric domain of signal transducing histidine kinase"/>
    <property type="match status" value="1"/>
</dbReference>
<dbReference type="GO" id="GO:0005886">
    <property type="term" value="C:plasma membrane"/>
    <property type="evidence" value="ECO:0007669"/>
    <property type="project" value="UniProtKB-SubCell"/>
</dbReference>
<dbReference type="SMART" id="SM00387">
    <property type="entry name" value="HATPase_c"/>
    <property type="match status" value="1"/>
</dbReference>
<dbReference type="EC" id="2.7.13.3" evidence="3"/>
<dbReference type="SUPFAM" id="SSF158472">
    <property type="entry name" value="HAMP domain-like"/>
    <property type="match status" value="1"/>
</dbReference>
<dbReference type="SMART" id="SM00388">
    <property type="entry name" value="HisKA"/>
    <property type="match status" value="1"/>
</dbReference>
<evidence type="ECO:0000256" key="13">
    <source>
        <dbReference type="ARBA" id="ARBA00023136"/>
    </source>
</evidence>
<keyword evidence="6" id="KW-0808">Transferase</keyword>
<dbReference type="Proteomes" id="UP000196531">
    <property type="component" value="Unassembled WGS sequence"/>
</dbReference>
<comment type="caution">
    <text evidence="19">The sequence shown here is derived from an EMBL/GenBank/DDBJ whole genome shotgun (WGS) entry which is preliminary data.</text>
</comment>
<evidence type="ECO:0000256" key="7">
    <source>
        <dbReference type="ARBA" id="ARBA00022692"/>
    </source>
</evidence>
<dbReference type="PANTHER" id="PTHR45339:SF1">
    <property type="entry name" value="HYBRID SIGNAL TRANSDUCTION HISTIDINE KINASE J"/>
    <property type="match status" value="1"/>
</dbReference>
<dbReference type="PRINTS" id="PR00344">
    <property type="entry name" value="BCTRLSENSOR"/>
</dbReference>
<keyword evidence="11 15" id="KW-1133">Transmembrane helix</keyword>
<keyword evidence="12" id="KW-0902">Two-component regulatory system</keyword>
<dbReference type="Gene3D" id="3.30.565.10">
    <property type="entry name" value="Histidine kinase-like ATPase, C-terminal domain"/>
    <property type="match status" value="1"/>
</dbReference>
<dbReference type="InterPro" id="IPR033479">
    <property type="entry name" value="dCache_1"/>
</dbReference>
<organism evidence="19 20">
    <name type="scientific">Halobacteriovorax marinus</name>
    <dbReference type="NCBI Taxonomy" id="97084"/>
    <lineage>
        <taxon>Bacteria</taxon>
        <taxon>Pseudomonadati</taxon>
        <taxon>Bdellovibrionota</taxon>
        <taxon>Bacteriovoracia</taxon>
        <taxon>Bacteriovoracales</taxon>
        <taxon>Halobacteriovoraceae</taxon>
        <taxon>Halobacteriovorax</taxon>
    </lineage>
</organism>
<feature type="domain" description="Response regulatory" evidence="17">
    <location>
        <begin position="649"/>
        <end position="765"/>
    </location>
</feature>
<feature type="transmembrane region" description="Helical" evidence="15">
    <location>
        <begin position="7"/>
        <end position="30"/>
    </location>
</feature>
<proteinExistence type="predicted"/>
<dbReference type="CDD" id="cd18774">
    <property type="entry name" value="PDC2_HK_sensor"/>
    <property type="match status" value="1"/>
</dbReference>
<evidence type="ECO:0000256" key="5">
    <source>
        <dbReference type="ARBA" id="ARBA00022553"/>
    </source>
</evidence>
<dbReference type="SUPFAM" id="SSF55874">
    <property type="entry name" value="ATPase domain of HSP90 chaperone/DNA topoisomerase II/histidine kinase"/>
    <property type="match status" value="1"/>
</dbReference>
<evidence type="ECO:0000259" key="17">
    <source>
        <dbReference type="PROSITE" id="PS50110"/>
    </source>
</evidence>
<evidence type="ECO:0000256" key="12">
    <source>
        <dbReference type="ARBA" id="ARBA00023012"/>
    </source>
</evidence>
<dbReference type="PROSITE" id="PS50109">
    <property type="entry name" value="HIS_KIN"/>
    <property type="match status" value="1"/>
</dbReference>
<keyword evidence="4" id="KW-1003">Cell membrane</keyword>
<evidence type="ECO:0000256" key="4">
    <source>
        <dbReference type="ARBA" id="ARBA00022475"/>
    </source>
</evidence>
<dbReference type="CDD" id="cd17546">
    <property type="entry name" value="REC_hyHK_CKI1_RcsC-like"/>
    <property type="match status" value="1"/>
</dbReference>
<protein>
    <recommendedName>
        <fullName evidence="3">histidine kinase</fullName>
        <ecNumber evidence="3">2.7.13.3</ecNumber>
    </recommendedName>
</protein>
<dbReference type="SUPFAM" id="SSF52172">
    <property type="entry name" value="CheY-like"/>
    <property type="match status" value="1"/>
</dbReference>
<evidence type="ECO:0000256" key="10">
    <source>
        <dbReference type="ARBA" id="ARBA00022840"/>
    </source>
</evidence>
<dbReference type="FunFam" id="1.10.287.130:FF:000003">
    <property type="entry name" value="Histidine kinase"/>
    <property type="match status" value="1"/>
</dbReference>
<dbReference type="Pfam" id="PF00512">
    <property type="entry name" value="HisKA"/>
    <property type="match status" value="1"/>
</dbReference>
<dbReference type="InterPro" id="IPR005467">
    <property type="entry name" value="His_kinase_dom"/>
</dbReference>
<dbReference type="PROSITE" id="PS50885">
    <property type="entry name" value="HAMP"/>
    <property type="match status" value="1"/>
</dbReference>
<dbReference type="CDD" id="cd00082">
    <property type="entry name" value="HisKA"/>
    <property type="match status" value="1"/>
</dbReference>
<evidence type="ECO:0000256" key="3">
    <source>
        <dbReference type="ARBA" id="ARBA00012438"/>
    </source>
</evidence>
<evidence type="ECO:0000313" key="20">
    <source>
        <dbReference type="Proteomes" id="UP000196531"/>
    </source>
</evidence>
<dbReference type="SMART" id="SM00448">
    <property type="entry name" value="REC"/>
    <property type="match status" value="1"/>
</dbReference>
<evidence type="ECO:0000256" key="15">
    <source>
        <dbReference type="SAM" id="Phobius"/>
    </source>
</evidence>
<keyword evidence="9" id="KW-0418">Kinase</keyword>
<keyword evidence="7 15" id="KW-0812">Transmembrane</keyword>
<dbReference type="PROSITE" id="PS50110">
    <property type="entry name" value="RESPONSE_REGULATORY"/>
    <property type="match status" value="1"/>
</dbReference>
<dbReference type="CDD" id="cd06225">
    <property type="entry name" value="HAMP"/>
    <property type="match status" value="1"/>
</dbReference>
<evidence type="ECO:0000313" key="19">
    <source>
        <dbReference type="EMBL" id="OUR95781.1"/>
    </source>
</evidence>
<evidence type="ECO:0000259" key="16">
    <source>
        <dbReference type="PROSITE" id="PS50109"/>
    </source>
</evidence>
<dbReference type="Pfam" id="PF02743">
    <property type="entry name" value="dCache_1"/>
    <property type="match status" value="1"/>
</dbReference>
<dbReference type="Pfam" id="PF02518">
    <property type="entry name" value="HATPase_c"/>
    <property type="match status" value="1"/>
</dbReference>
<evidence type="ECO:0000259" key="18">
    <source>
        <dbReference type="PROSITE" id="PS50885"/>
    </source>
</evidence>
<evidence type="ECO:0000256" key="9">
    <source>
        <dbReference type="ARBA" id="ARBA00022777"/>
    </source>
</evidence>
<dbReference type="InterPro" id="IPR036097">
    <property type="entry name" value="HisK_dim/P_sf"/>
</dbReference>
<keyword evidence="5 14" id="KW-0597">Phosphoprotein</keyword>